<keyword evidence="1" id="KW-1185">Reference proteome</keyword>
<evidence type="ECO:0000313" key="1">
    <source>
        <dbReference type="Proteomes" id="UP000095281"/>
    </source>
</evidence>
<dbReference type="WBParaSite" id="MhA1_Contig1893.frz3.gene1">
    <property type="protein sequence ID" value="MhA1_Contig1893.frz3.gene1"/>
    <property type="gene ID" value="MhA1_Contig1893.frz3.gene1"/>
</dbReference>
<evidence type="ECO:0000313" key="2">
    <source>
        <dbReference type="WBParaSite" id="MhA1_Contig1893.frz3.gene1"/>
    </source>
</evidence>
<organism evidence="1 2">
    <name type="scientific">Meloidogyne hapla</name>
    <name type="common">Root-knot nematode worm</name>
    <dbReference type="NCBI Taxonomy" id="6305"/>
    <lineage>
        <taxon>Eukaryota</taxon>
        <taxon>Metazoa</taxon>
        <taxon>Ecdysozoa</taxon>
        <taxon>Nematoda</taxon>
        <taxon>Chromadorea</taxon>
        <taxon>Rhabditida</taxon>
        <taxon>Tylenchina</taxon>
        <taxon>Tylenchomorpha</taxon>
        <taxon>Tylenchoidea</taxon>
        <taxon>Meloidogynidae</taxon>
        <taxon>Meloidogyninae</taxon>
        <taxon>Meloidogyne</taxon>
    </lineage>
</organism>
<reference evidence="2" key="1">
    <citation type="submission" date="2016-11" db="UniProtKB">
        <authorList>
            <consortium name="WormBaseParasite"/>
        </authorList>
    </citation>
    <scope>IDENTIFICATION</scope>
</reference>
<protein>
    <submittedName>
        <fullName evidence="2">Uncharacterized protein</fullName>
    </submittedName>
</protein>
<proteinExistence type="predicted"/>
<accession>A0A1I8BCW4</accession>
<sequence length="110" mass="12856">MLIRLLMRLLNISTLLRKEKIQKASLFISTGFLIATAKFLIEELGSSDNEYNKFIKESTNIWKNSKELLIRELLTNENVKNQLDEFNLEQFEEKLKEKYNVANQSIDSGN</sequence>
<name>A0A1I8BCW4_MELHA</name>
<dbReference type="AlphaFoldDB" id="A0A1I8BCW4"/>
<dbReference type="Proteomes" id="UP000095281">
    <property type="component" value="Unplaced"/>
</dbReference>